<sequence length="382" mass="43619">MRELEGITDTWHQINLPDDIFGKVNQQLTDIRIYGITTQQDTIEAPYLLRSSAPKADKTAIDFNILNTSHHGQKYFYTFEVADETITDHIALKFDQHNFDWKIKLEGSHDQSEWFTLLEDYRILSIKNTSTDFQFTTLKFPAANYSFYRLTIPNNKNPNLQHAGLTRQVIEKGTYQDHQVTNMQSRHDNQSKSTHIEVKLAMAVPISQVKVNIKEDFDYYRPITISYLSDSVKTEKGWHYQYRQLASGTLNSLSGNQFSLPPTTLQQLHITIHNQDNAPLTINDVEAKGFEYSLTARFTTPADYFLVYGHTNGVKPDYDIAKFPENIPSSPKTLTLKPAIAVQPTPDAAPLPLFGNKAWLWAVMAVIIAVLGWFSLKMIKNA</sequence>
<proteinExistence type="predicted"/>
<name>A0ABQ1UU86_9BACT</name>
<evidence type="ECO:0000313" key="2">
    <source>
        <dbReference type="EMBL" id="GGF27232.1"/>
    </source>
</evidence>
<dbReference type="Pfam" id="PF13163">
    <property type="entry name" value="DUF3999"/>
    <property type="match status" value="1"/>
</dbReference>
<evidence type="ECO:0008006" key="4">
    <source>
        <dbReference type="Google" id="ProtNLM"/>
    </source>
</evidence>
<keyword evidence="3" id="KW-1185">Reference proteome</keyword>
<accession>A0ABQ1UU86</accession>
<keyword evidence="1" id="KW-1133">Transmembrane helix</keyword>
<dbReference type="Proteomes" id="UP000647339">
    <property type="component" value="Unassembled WGS sequence"/>
</dbReference>
<feature type="transmembrane region" description="Helical" evidence="1">
    <location>
        <begin position="358"/>
        <end position="376"/>
    </location>
</feature>
<evidence type="ECO:0000256" key="1">
    <source>
        <dbReference type="SAM" id="Phobius"/>
    </source>
</evidence>
<gene>
    <name evidence="2" type="ORF">GCM10011339_14160</name>
</gene>
<comment type="caution">
    <text evidence="2">The sequence shown here is derived from an EMBL/GenBank/DDBJ whole genome shotgun (WGS) entry which is preliminary data.</text>
</comment>
<dbReference type="EMBL" id="BMIU01000005">
    <property type="protein sequence ID" value="GGF27232.1"/>
    <property type="molecule type" value="Genomic_DNA"/>
</dbReference>
<keyword evidence="1" id="KW-0812">Transmembrane</keyword>
<organism evidence="2 3">
    <name type="scientific">Echinicola rosea</name>
    <dbReference type="NCBI Taxonomy" id="1807691"/>
    <lineage>
        <taxon>Bacteria</taxon>
        <taxon>Pseudomonadati</taxon>
        <taxon>Bacteroidota</taxon>
        <taxon>Cytophagia</taxon>
        <taxon>Cytophagales</taxon>
        <taxon>Cyclobacteriaceae</taxon>
        <taxon>Echinicola</taxon>
    </lineage>
</organism>
<dbReference type="InterPro" id="IPR025060">
    <property type="entry name" value="DUF3999"/>
</dbReference>
<protein>
    <recommendedName>
        <fullName evidence="4">DUF3999 family protein</fullName>
    </recommendedName>
</protein>
<evidence type="ECO:0000313" key="3">
    <source>
        <dbReference type="Proteomes" id="UP000647339"/>
    </source>
</evidence>
<reference evidence="3" key="1">
    <citation type="journal article" date="2019" name="Int. J. Syst. Evol. Microbiol.">
        <title>The Global Catalogue of Microorganisms (GCM) 10K type strain sequencing project: providing services to taxonomists for standard genome sequencing and annotation.</title>
        <authorList>
            <consortium name="The Broad Institute Genomics Platform"/>
            <consortium name="The Broad Institute Genome Sequencing Center for Infectious Disease"/>
            <person name="Wu L."/>
            <person name="Ma J."/>
        </authorList>
    </citation>
    <scope>NUCLEOTIDE SEQUENCE [LARGE SCALE GENOMIC DNA]</scope>
    <source>
        <strain evidence="3">CGMCC 1.15407</strain>
    </source>
</reference>
<keyword evidence="1" id="KW-0472">Membrane</keyword>